<reference evidence="2" key="1">
    <citation type="submission" date="2020-03" db="EMBL/GenBank/DDBJ databases">
        <authorList>
            <person name="Weist P."/>
        </authorList>
    </citation>
    <scope>NUCLEOTIDE SEQUENCE</scope>
</reference>
<dbReference type="EMBL" id="CADEAL010001859">
    <property type="protein sequence ID" value="CAB1436168.1"/>
    <property type="molecule type" value="Genomic_DNA"/>
</dbReference>
<accession>A0A9N7YSS6</accession>
<dbReference type="AlphaFoldDB" id="A0A9N7YSS6"/>
<keyword evidence="3" id="KW-1185">Reference proteome</keyword>
<feature type="compositionally biased region" description="Low complexity" evidence="1">
    <location>
        <begin position="135"/>
        <end position="147"/>
    </location>
</feature>
<sequence length="147" mass="16017">MVFSSVELGSPESLLKSSCEGIEKRLATELILTSVWSQCPPPTARPCLSLPRYHPPVILLAPDRRPGRPCHVKPTYTELPLTSTQCMAFCMTATPMLHRLMYLTCSLLSMDSAAGVAWLARGACPPADPRPSRRSPPSRQNPGSVLC</sequence>
<dbReference type="Proteomes" id="UP001153269">
    <property type="component" value="Unassembled WGS sequence"/>
</dbReference>
<feature type="region of interest" description="Disordered" evidence="1">
    <location>
        <begin position="126"/>
        <end position="147"/>
    </location>
</feature>
<gene>
    <name evidence="2" type="ORF">PLEPLA_LOCUS24207</name>
</gene>
<evidence type="ECO:0000313" key="3">
    <source>
        <dbReference type="Proteomes" id="UP001153269"/>
    </source>
</evidence>
<comment type="caution">
    <text evidence="2">The sequence shown here is derived from an EMBL/GenBank/DDBJ whole genome shotgun (WGS) entry which is preliminary data.</text>
</comment>
<name>A0A9N7YSS6_PLEPL</name>
<organism evidence="2 3">
    <name type="scientific">Pleuronectes platessa</name>
    <name type="common">European plaice</name>
    <dbReference type="NCBI Taxonomy" id="8262"/>
    <lineage>
        <taxon>Eukaryota</taxon>
        <taxon>Metazoa</taxon>
        <taxon>Chordata</taxon>
        <taxon>Craniata</taxon>
        <taxon>Vertebrata</taxon>
        <taxon>Euteleostomi</taxon>
        <taxon>Actinopterygii</taxon>
        <taxon>Neopterygii</taxon>
        <taxon>Teleostei</taxon>
        <taxon>Neoteleostei</taxon>
        <taxon>Acanthomorphata</taxon>
        <taxon>Carangaria</taxon>
        <taxon>Pleuronectiformes</taxon>
        <taxon>Pleuronectoidei</taxon>
        <taxon>Pleuronectidae</taxon>
        <taxon>Pleuronectes</taxon>
    </lineage>
</organism>
<protein>
    <submittedName>
        <fullName evidence="2">Uncharacterized protein</fullName>
    </submittedName>
</protein>
<evidence type="ECO:0000313" key="2">
    <source>
        <dbReference type="EMBL" id="CAB1436168.1"/>
    </source>
</evidence>
<evidence type="ECO:0000256" key="1">
    <source>
        <dbReference type="SAM" id="MobiDB-lite"/>
    </source>
</evidence>
<proteinExistence type="predicted"/>